<evidence type="ECO:0000313" key="7">
    <source>
        <dbReference type="Proteomes" id="UP000015347"/>
    </source>
</evidence>
<dbReference type="PANTHER" id="PTHR43547">
    <property type="entry name" value="TWO-COMPONENT HISTIDINE KINASE"/>
    <property type="match status" value="1"/>
</dbReference>
<evidence type="ECO:0000256" key="1">
    <source>
        <dbReference type="ARBA" id="ARBA00000085"/>
    </source>
</evidence>
<keyword evidence="4" id="KW-1133">Transmembrane helix</keyword>
<dbReference type="Pfam" id="PF00512">
    <property type="entry name" value="HisKA"/>
    <property type="match status" value="1"/>
</dbReference>
<organism evidence="6 7">
    <name type="scientific">Salipiger mucosus DSM 16094</name>
    <dbReference type="NCBI Taxonomy" id="1123237"/>
    <lineage>
        <taxon>Bacteria</taxon>
        <taxon>Pseudomonadati</taxon>
        <taxon>Pseudomonadota</taxon>
        <taxon>Alphaproteobacteria</taxon>
        <taxon>Rhodobacterales</taxon>
        <taxon>Roseobacteraceae</taxon>
        <taxon>Salipiger</taxon>
    </lineage>
</organism>
<dbReference type="InterPro" id="IPR036890">
    <property type="entry name" value="HATPase_C_sf"/>
</dbReference>
<dbReference type="EMBL" id="APVH01000013">
    <property type="protein sequence ID" value="EPX83949.1"/>
    <property type="molecule type" value="Genomic_DNA"/>
</dbReference>
<dbReference type="Gene3D" id="3.30.565.10">
    <property type="entry name" value="Histidine kinase-like ATPase, C-terminal domain"/>
    <property type="match status" value="1"/>
</dbReference>
<evidence type="ECO:0000313" key="6">
    <source>
        <dbReference type="EMBL" id="EPX83949.1"/>
    </source>
</evidence>
<proteinExistence type="predicted"/>
<dbReference type="InterPro" id="IPR005467">
    <property type="entry name" value="His_kinase_dom"/>
</dbReference>
<dbReference type="SUPFAM" id="SSF47384">
    <property type="entry name" value="Homodimeric domain of signal transducing histidine kinase"/>
    <property type="match status" value="1"/>
</dbReference>
<feature type="domain" description="Histidine kinase" evidence="5">
    <location>
        <begin position="268"/>
        <end position="480"/>
    </location>
</feature>
<sequence>MHALASSEAMLDLETLLLVQFSTTTLQAIAWLLIWLSWRQLYELKVIAAGFTAIALGVLLLLERGTTPMPFHIVFDNMTVKFGLVLLAEGMARFLGRPGCVRFGLACLAVFGLAFSAALTWAPADLGLRIHLSTLFTTVVMGMMIRTLLGERNQPRFVRWMTIGMLGFYITTSVVQSAVVYIRPATVSNGPILSDVNGWYFLMGLFFMNGFFICLLIMVCMRLFMDLRSRNTALAEEISERRRLERELSTSLEAEKVAREDQRQLTRMVSHEFRTPLAAIRYASEILGEVLTDPPEAVSRRLDSIGDSVSRMTLLIDRFLATERLTEGLVELEDLDMPAMSTEVQKHFDRVGKGHRLHFTMVEDVPDYRADAEMLSTVLVNLVDNALKYSSGETQVEIAVFTRSNLLNIRVSDRGVGIPPRELDNIGRRFFRASNVRGTRGNGLGLHTCFQLVEYHCGTLTIASRPGGGTIASVRLPVADRETQSVARTPQIQKAGT</sequence>
<feature type="transmembrane region" description="Helical" evidence="4">
    <location>
        <begin position="128"/>
        <end position="145"/>
    </location>
</feature>
<feature type="transmembrane region" description="Helical" evidence="4">
    <location>
        <begin position="15"/>
        <end position="34"/>
    </location>
</feature>
<dbReference type="OrthoDB" id="9815202at2"/>
<feature type="transmembrane region" description="Helical" evidence="4">
    <location>
        <begin position="199"/>
        <end position="224"/>
    </location>
</feature>
<feature type="transmembrane region" description="Helical" evidence="4">
    <location>
        <begin position="46"/>
        <end position="63"/>
    </location>
</feature>
<dbReference type="Proteomes" id="UP000015347">
    <property type="component" value="Unassembled WGS sequence"/>
</dbReference>
<dbReference type="AlphaFoldDB" id="S9SCH7"/>
<dbReference type="CDD" id="cd00075">
    <property type="entry name" value="HATPase"/>
    <property type="match status" value="1"/>
</dbReference>
<dbReference type="Gene3D" id="1.10.287.130">
    <property type="match status" value="1"/>
</dbReference>
<dbReference type="SMART" id="SM00388">
    <property type="entry name" value="HisKA"/>
    <property type="match status" value="1"/>
</dbReference>
<protein>
    <recommendedName>
        <fullName evidence="2">histidine kinase</fullName>
        <ecNumber evidence="2">2.7.13.3</ecNumber>
    </recommendedName>
</protein>
<keyword evidence="4" id="KW-0812">Transmembrane</keyword>
<evidence type="ECO:0000256" key="4">
    <source>
        <dbReference type="SAM" id="Phobius"/>
    </source>
</evidence>
<dbReference type="CDD" id="cd00082">
    <property type="entry name" value="HisKA"/>
    <property type="match status" value="1"/>
</dbReference>
<keyword evidence="7" id="KW-1185">Reference proteome</keyword>
<evidence type="ECO:0000256" key="3">
    <source>
        <dbReference type="ARBA" id="ARBA00022553"/>
    </source>
</evidence>
<feature type="transmembrane region" description="Helical" evidence="4">
    <location>
        <begin position="157"/>
        <end position="179"/>
    </location>
</feature>
<accession>S9SCH7</accession>
<comment type="catalytic activity">
    <reaction evidence="1">
        <text>ATP + protein L-histidine = ADP + protein N-phospho-L-histidine.</text>
        <dbReference type="EC" id="2.7.13.3"/>
    </reaction>
</comment>
<dbReference type="eggNOG" id="COG2205">
    <property type="taxonomic scope" value="Bacteria"/>
</dbReference>
<dbReference type="InterPro" id="IPR003594">
    <property type="entry name" value="HATPase_dom"/>
</dbReference>
<comment type="caution">
    <text evidence="6">The sequence shown here is derived from an EMBL/GenBank/DDBJ whole genome shotgun (WGS) entry which is preliminary data.</text>
</comment>
<dbReference type="SMART" id="SM00387">
    <property type="entry name" value="HATPase_c"/>
    <property type="match status" value="1"/>
</dbReference>
<dbReference type="InterPro" id="IPR004358">
    <property type="entry name" value="Sig_transdc_His_kin-like_C"/>
</dbReference>
<reference evidence="7" key="1">
    <citation type="journal article" date="2014" name="Stand. Genomic Sci.">
        <title>Genome sequence of the exopolysaccharide-producing Salipiger mucosus type strain (DSM 16094(T)), a moderately halophilic member of the Roseobacter clade.</title>
        <authorList>
            <person name="Riedel T."/>
            <person name="Spring S."/>
            <person name="Fiebig A."/>
            <person name="Petersen J."/>
            <person name="Kyrpides N.C."/>
            <person name="Goker M."/>
            <person name="Klenk H.P."/>
        </authorList>
    </citation>
    <scope>NUCLEOTIDE SEQUENCE [LARGE SCALE GENOMIC DNA]</scope>
    <source>
        <strain evidence="7">DSM 16094</strain>
    </source>
</reference>
<evidence type="ECO:0000259" key="5">
    <source>
        <dbReference type="PROSITE" id="PS50109"/>
    </source>
</evidence>
<feature type="transmembrane region" description="Helical" evidence="4">
    <location>
        <begin position="69"/>
        <end position="88"/>
    </location>
</feature>
<dbReference type="EC" id="2.7.13.3" evidence="2"/>
<feature type="transmembrane region" description="Helical" evidence="4">
    <location>
        <begin position="100"/>
        <end position="122"/>
    </location>
</feature>
<dbReference type="GO" id="GO:0000155">
    <property type="term" value="F:phosphorelay sensor kinase activity"/>
    <property type="evidence" value="ECO:0007669"/>
    <property type="project" value="InterPro"/>
</dbReference>
<dbReference type="HOGENOM" id="CLU_548451_0_0_5"/>
<keyword evidence="4" id="KW-0472">Membrane</keyword>
<dbReference type="STRING" id="1123237.Salmuc_01724"/>
<dbReference type="InterPro" id="IPR036097">
    <property type="entry name" value="HisK_dim/P_sf"/>
</dbReference>
<dbReference type="PRINTS" id="PR00344">
    <property type="entry name" value="BCTRLSENSOR"/>
</dbReference>
<gene>
    <name evidence="6" type="ORF">Salmuc_01724</name>
</gene>
<keyword evidence="3" id="KW-0597">Phosphoprotein</keyword>
<name>S9SCH7_9RHOB</name>
<dbReference type="PROSITE" id="PS50109">
    <property type="entry name" value="HIS_KIN"/>
    <property type="match status" value="1"/>
</dbReference>
<evidence type="ECO:0000256" key="2">
    <source>
        <dbReference type="ARBA" id="ARBA00012438"/>
    </source>
</evidence>
<dbReference type="Pfam" id="PF02518">
    <property type="entry name" value="HATPase_c"/>
    <property type="match status" value="1"/>
</dbReference>
<dbReference type="SUPFAM" id="SSF55874">
    <property type="entry name" value="ATPase domain of HSP90 chaperone/DNA topoisomerase II/histidine kinase"/>
    <property type="match status" value="1"/>
</dbReference>
<dbReference type="PANTHER" id="PTHR43547:SF2">
    <property type="entry name" value="HYBRID SIGNAL TRANSDUCTION HISTIDINE KINASE C"/>
    <property type="match status" value="1"/>
</dbReference>
<dbReference type="InterPro" id="IPR003661">
    <property type="entry name" value="HisK_dim/P_dom"/>
</dbReference>